<proteinExistence type="predicted"/>
<dbReference type="Pfam" id="PF01124">
    <property type="entry name" value="MAPEG"/>
    <property type="match status" value="1"/>
</dbReference>
<comment type="subcellular location">
    <subcellularLocation>
        <location evidence="1">Membrane</location>
    </subcellularLocation>
</comment>
<dbReference type="GO" id="GO:0016020">
    <property type="term" value="C:membrane"/>
    <property type="evidence" value="ECO:0007669"/>
    <property type="project" value="UniProtKB-SubCell"/>
</dbReference>
<name>A0A2T4YVD1_9SPHN</name>
<evidence type="ECO:0008006" key="8">
    <source>
        <dbReference type="Google" id="ProtNLM"/>
    </source>
</evidence>
<dbReference type="SUPFAM" id="SSF161084">
    <property type="entry name" value="MAPEG domain-like"/>
    <property type="match status" value="1"/>
</dbReference>
<dbReference type="PANTHER" id="PTHR35814:SF1">
    <property type="entry name" value="GLUTATHIONE S-TRANSFERASE-RELATED"/>
    <property type="match status" value="1"/>
</dbReference>
<keyword evidence="4 5" id="KW-0472">Membrane</keyword>
<keyword evidence="2 5" id="KW-0812">Transmembrane</keyword>
<feature type="transmembrane region" description="Helical" evidence="5">
    <location>
        <begin position="106"/>
        <end position="127"/>
    </location>
</feature>
<gene>
    <name evidence="6" type="ORF">C8J24_1164</name>
</gene>
<feature type="transmembrane region" description="Helical" evidence="5">
    <location>
        <begin position="53"/>
        <end position="70"/>
    </location>
</feature>
<keyword evidence="3 5" id="KW-1133">Transmembrane helix</keyword>
<protein>
    <recommendedName>
        <fullName evidence="8">MAPEG family protein</fullName>
    </recommendedName>
</protein>
<evidence type="ECO:0000256" key="2">
    <source>
        <dbReference type="ARBA" id="ARBA00022692"/>
    </source>
</evidence>
<sequence length="147" mass="15659">MILPVTLTIAAAAAVINLWLAFRIVPTRLKDNVLLGDNGNPVLQGRMRAQANFVEYAPFILILFALIELGGGSPRWLWIAGVVFVVARIAHAFGMDKTTSNLPRAGGALATWALMALLAGWALTIAYQAGTTPSVTTFQTAPIEGRA</sequence>
<dbReference type="Proteomes" id="UP000240996">
    <property type="component" value="Unassembled WGS sequence"/>
</dbReference>
<evidence type="ECO:0000256" key="4">
    <source>
        <dbReference type="ARBA" id="ARBA00023136"/>
    </source>
</evidence>
<dbReference type="RefSeq" id="WP_107930919.1">
    <property type="nucleotide sequence ID" value="NZ_PZZN01000001.1"/>
</dbReference>
<keyword evidence="7" id="KW-1185">Reference proteome</keyword>
<evidence type="ECO:0000256" key="5">
    <source>
        <dbReference type="SAM" id="Phobius"/>
    </source>
</evidence>
<evidence type="ECO:0000256" key="3">
    <source>
        <dbReference type="ARBA" id="ARBA00022989"/>
    </source>
</evidence>
<organism evidence="6 7">
    <name type="scientific">Sphingomonas aerolata</name>
    <dbReference type="NCBI Taxonomy" id="185951"/>
    <lineage>
        <taxon>Bacteria</taxon>
        <taxon>Pseudomonadati</taxon>
        <taxon>Pseudomonadota</taxon>
        <taxon>Alphaproteobacteria</taxon>
        <taxon>Sphingomonadales</taxon>
        <taxon>Sphingomonadaceae</taxon>
        <taxon>Sphingomonas</taxon>
    </lineage>
</organism>
<evidence type="ECO:0000313" key="7">
    <source>
        <dbReference type="Proteomes" id="UP000240996"/>
    </source>
</evidence>
<dbReference type="PANTHER" id="PTHR35814">
    <property type="match status" value="1"/>
</dbReference>
<evidence type="ECO:0000256" key="1">
    <source>
        <dbReference type="ARBA" id="ARBA00004370"/>
    </source>
</evidence>
<dbReference type="Gene3D" id="1.20.120.550">
    <property type="entry name" value="Membrane associated eicosanoid/glutathione metabolism-like domain"/>
    <property type="match status" value="1"/>
</dbReference>
<feature type="transmembrane region" description="Helical" evidence="5">
    <location>
        <begin position="76"/>
        <end position="94"/>
    </location>
</feature>
<dbReference type="InterPro" id="IPR023352">
    <property type="entry name" value="MAPEG-like_dom_sf"/>
</dbReference>
<comment type="caution">
    <text evidence="6">The sequence shown here is derived from an EMBL/GenBank/DDBJ whole genome shotgun (WGS) entry which is preliminary data.</text>
</comment>
<evidence type="ECO:0000313" key="6">
    <source>
        <dbReference type="EMBL" id="PTM47762.1"/>
    </source>
</evidence>
<dbReference type="EMBL" id="PZZN01000001">
    <property type="protein sequence ID" value="PTM47762.1"/>
    <property type="molecule type" value="Genomic_DNA"/>
</dbReference>
<accession>A0A2T4YVD1</accession>
<feature type="transmembrane region" description="Helical" evidence="5">
    <location>
        <begin position="6"/>
        <end position="25"/>
    </location>
</feature>
<dbReference type="AlphaFoldDB" id="A0A2T4YVD1"/>
<dbReference type="InterPro" id="IPR001129">
    <property type="entry name" value="Membr-assoc_MAPEG"/>
</dbReference>
<reference evidence="6 7" key="1">
    <citation type="submission" date="2018-04" db="EMBL/GenBank/DDBJ databases">
        <title>Genomic Encyclopedia of Type Strains, Phase III (KMG-III): the genomes of soil and plant-associated and newly described type strains.</title>
        <authorList>
            <person name="Whitman W."/>
        </authorList>
    </citation>
    <scope>NUCLEOTIDE SEQUENCE [LARGE SCALE GENOMIC DNA]</scope>
    <source>
        <strain evidence="6 7">NW12</strain>
    </source>
</reference>